<dbReference type="InterPro" id="IPR003653">
    <property type="entry name" value="Peptidase_C48_C"/>
</dbReference>
<keyword evidence="3" id="KW-0378">Hydrolase</keyword>
<dbReference type="GO" id="GO:0006508">
    <property type="term" value="P:proteolysis"/>
    <property type="evidence" value="ECO:0007669"/>
    <property type="project" value="UniProtKB-KW"/>
</dbReference>
<dbReference type="HOGENOM" id="CLU_2454701_0_0_1"/>
<sequence length="89" mass="9853">MASVPEQQNGHDCGLWVLAQIMAVMWGVDQTSMTDAEMPQFCCWLHDNMESLPYGPVAPCAPAKEESTLLDLNKTVLELVDLDKAMDLN</sequence>
<comment type="similarity">
    <text evidence="1">Belongs to the peptidase C48 family.</text>
</comment>
<evidence type="ECO:0000256" key="3">
    <source>
        <dbReference type="ARBA" id="ARBA00022801"/>
    </source>
</evidence>
<dbReference type="RefSeq" id="XP_040627204.1">
    <property type="nucleotide sequence ID" value="XM_040768796.1"/>
</dbReference>
<dbReference type="GO" id="GO:0019783">
    <property type="term" value="F:ubiquitin-like protein peptidase activity"/>
    <property type="evidence" value="ECO:0007669"/>
    <property type="project" value="UniProtKB-ARBA"/>
</dbReference>
<dbReference type="AlphaFoldDB" id="M5G362"/>
<accession>M5G362</accession>
<reference evidence="5 6" key="1">
    <citation type="journal article" date="2012" name="Science">
        <title>The Paleozoic origin of enzymatic lignin decomposition reconstructed from 31 fungal genomes.</title>
        <authorList>
            <person name="Floudas D."/>
            <person name="Binder M."/>
            <person name="Riley R."/>
            <person name="Barry K."/>
            <person name="Blanchette R.A."/>
            <person name="Henrissat B."/>
            <person name="Martinez A.T."/>
            <person name="Otillar R."/>
            <person name="Spatafora J.W."/>
            <person name="Yadav J.S."/>
            <person name="Aerts A."/>
            <person name="Benoit I."/>
            <person name="Boyd A."/>
            <person name="Carlson A."/>
            <person name="Copeland A."/>
            <person name="Coutinho P.M."/>
            <person name="de Vries R.P."/>
            <person name="Ferreira P."/>
            <person name="Findley K."/>
            <person name="Foster B."/>
            <person name="Gaskell J."/>
            <person name="Glotzer D."/>
            <person name="Gorecki P."/>
            <person name="Heitman J."/>
            <person name="Hesse C."/>
            <person name="Hori C."/>
            <person name="Igarashi K."/>
            <person name="Jurgens J.A."/>
            <person name="Kallen N."/>
            <person name="Kersten P."/>
            <person name="Kohler A."/>
            <person name="Kuees U."/>
            <person name="Kumar T.K.A."/>
            <person name="Kuo A."/>
            <person name="LaButti K."/>
            <person name="Larrondo L.F."/>
            <person name="Lindquist E."/>
            <person name="Ling A."/>
            <person name="Lombard V."/>
            <person name="Lucas S."/>
            <person name="Lundell T."/>
            <person name="Martin R."/>
            <person name="McLaughlin D.J."/>
            <person name="Morgenstern I."/>
            <person name="Morin E."/>
            <person name="Murat C."/>
            <person name="Nagy L.G."/>
            <person name="Nolan M."/>
            <person name="Ohm R.A."/>
            <person name="Patyshakuliyeva A."/>
            <person name="Rokas A."/>
            <person name="Ruiz-Duenas F.J."/>
            <person name="Sabat G."/>
            <person name="Salamov A."/>
            <person name="Samejima M."/>
            <person name="Schmutz J."/>
            <person name="Slot J.C."/>
            <person name="St John F."/>
            <person name="Stenlid J."/>
            <person name="Sun H."/>
            <person name="Sun S."/>
            <person name="Syed K."/>
            <person name="Tsang A."/>
            <person name="Wiebenga A."/>
            <person name="Young D."/>
            <person name="Pisabarro A."/>
            <person name="Eastwood D.C."/>
            <person name="Martin F."/>
            <person name="Cullen D."/>
            <person name="Grigoriev I.V."/>
            <person name="Hibbett D.S."/>
        </authorList>
    </citation>
    <scope>NUCLEOTIDE SEQUENCE [LARGE SCALE GENOMIC DNA]</scope>
    <source>
        <strain evidence="5 6">DJM-731 SS1</strain>
    </source>
</reference>
<dbReference type="EMBL" id="JH795867">
    <property type="protein sequence ID" value="EJU00307.1"/>
    <property type="molecule type" value="Genomic_DNA"/>
</dbReference>
<name>M5G362_DACPD</name>
<keyword evidence="6" id="KW-1185">Reference proteome</keyword>
<protein>
    <recommendedName>
        <fullName evidence="4">Ubiquitin-like protease family profile domain-containing protein</fullName>
    </recommendedName>
</protein>
<evidence type="ECO:0000256" key="1">
    <source>
        <dbReference type="ARBA" id="ARBA00005234"/>
    </source>
</evidence>
<gene>
    <name evidence="5" type="ORF">DACRYDRAFT_109046</name>
</gene>
<evidence type="ECO:0000313" key="5">
    <source>
        <dbReference type="EMBL" id="EJU00307.1"/>
    </source>
</evidence>
<dbReference type="GO" id="GO:0008234">
    <property type="term" value="F:cysteine-type peptidase activity"/>
    <property type="evidence" value="ECO:0007669"/>
    <property type="project" value="InterPro"/>
</dbReference>
<dbReference type="OrthoDB" id="2976051at2759"/>
<dbReference type="InterPro" id="IPR038765">
    <property type="entry name" value="Papain-like_cys_pep_sf"/>
</dbReference>
<evidence type="ECO:0000256" key="2">
    <source>
        <dbReference type="ARBA" id="ARBA00022670"/>
    </source>
</evidence>
<dbReference type="Gene3D" id="3.40.395.10">
    <property type="entry name" value="Adenoviral Proteinase, Chain A"/>
    <property type="match status" value="1"/>
</dbReference>
<keyword evidence="2" id="KW-0645">Protease</keyword>
<organism evidence="5 6">
    <name type="scientific">Dacryopinax primogenitus (strain DJM 731)</name>
    <name type="common">Brown rot fungus</name>
    <dbReference type="NCBI Taxonomy" id="1858805"/>
    <lineage>
        <taxon>Eukaryota</taxon>
        <taxon>Fungi</taxon>
        <taxon>Dikarya</taxon>
        <taxon>Basidiomycota</taxon>
        <taxon>Agaricomycotina</taxon>
        <taxon>Dacrymycetes</taxon>
        <taxon>Dacrymycetales</taxon>
        <taxon>Dacrymycetaceae</taxon>
        <taxon>Dacryopinax</taxon>
    </lineage>
</organism>
<dbReference type="Pfam" id="PF02902">
    <property type="entry name" value="Peptidase_C48"/>
    <property type="match status" value="1"/>
</dbReference>
<proteinExistence type="inferred from homology"/>
<evidence type="ECO:0000259" key="4">
    <source>
        <dbReference type="Pfam" id="PF02902"/>
    </source>
</evidence>
<dbReference type="GeneID" id="63683858"/>
<dbReference type="Proteomes" id="UP000030653">
    <property type="component" value="Unassembled WGS sequence"/>
</dbReference>
<dbReference type="STRING" id="1858805.M5G362"/>
<dbReference type="SUPFAM" id="SSF54001">
    <property type="entry name" value="Cysteine proteinases"/>
    <property type="match status" value="1"/>
</dbReference>
<evidence type="ECO:0000313" key="6">
    <source>
        <dbReference type="Proteomes" id="UP000030653"/>
    </source>
</evidence>
<feature type="domain" description="Ubiquitin-like protease family profile" evidence="4">
    <location>
        <begin position="3"/>
        <end position="41"/>
    </location>
</feature>